<dbReference type="AlphaFoldDB" id="A0A6M8HXM5"/>
<evidence type="ECO:0000259" key="3">
    <source>
        <dbReference type="Pfam" id="PF13614"/>
    </source>
</evidence>
<dbReference type="InterPro" id="IPR050678">
    <property type="entry name" value="DNA_Partitioning_ATPase"/>
</dbReference>
<protein>
    <recommendedName>
        <fullName evidence="2">Chromosome partitioning protein ParA</fullName>
    </recommendedName>
</protein>
<sequence>MDGHAFRLIREDLKWSQADLRGILNTRLKRAYDKSRLSRWENDREAIPIEVGKEMEALQSQRSRKARVIALANQKGGVGKTTSALNFAVAFTKAGYRTLLVDIDPQASATDWLMGPNGLDLYRAGRTIYHALLRNGLIEQCIVRAAEPFEGSTRSFDLLTSHIDLAEADGRREPGFEHSLKESLDTVAGDYDYIIVDAPPNLGLLTYMALVAADTVIVPVQTEPPDAMGVALLFQTIQKIQRRLNPGLRITGILPTRYNPRQSVDREVLHSLIRSTSGVASVLEPVHDSPIFGNAAWSGAIALDVSPKAKAVSVYTRIAQAIATGSPLPIALLDLDADPPEEVKKSSSKSRGEAAR</sequence>
<comment type="function">
    <text evidence="1">Involved in chromosome partition. Localize to both poles of the predivisional cell following completion of DNA replication.</text>
</comment>
<dbReference type="CDD" id="cd02042">
    <property type="entry name" value="ParAB_family"/>
    <property type="match status" value="1"/>
</dbReference>
<evidence type="ECO:0000256" key="2">
    <source>
        <dbReference type="ARBA" id="ARBA00074747"/>
    </source>
</evidence>
<proteinExistence type="predicted"/>
<dbReference type="PANTHER" id="PTHR13696">
    <property type="entry name" value="P-LOOP CONTAINING NUCLEOSIDE TRIPHOSPHATE HYDROLASE"/>
    <property type="match status" value="1"/>
</dbReference>
<dbReference type="RefSeq" id="WP_171835729.1">
    <property type="nucleotide sequence ID" value="NZ_CP053710.1"/>
</dbReference>
<dbReference type="EMBL" id="CP053710">
    <property type="protein sequence ID" value="QKE93299.1"/>
    <property type="molecule type" value="Genomic_DNA"/>
</dbReference>
<dbReference type="PANTHER" id="PTHR13696:SF99">
    <property type="entry name" value="COBYRINIC ACID AC-DIAMIDE SYNTHASE"/>
    <property type="match status" value="1"/>
</dbReference>
<keyword evidence="4" id="KW-0614">Plasmid</keyword>
<dbReference type="Pfam" id="PF13614">
    <property type="entry name" value="AAA_31"/>
    <property type="match status" value="1"/>
</dbReference>
<dbReference type="InterPro" id="IPR025669">
    <property type="entry name" value="AAA_dom"/>
</dbReference>
<evidence type="ECO:0000313" key="5">
    <source>
        <dbReference type="Proteomes" id="UP000500767"/>
    </source>
</evidence>
<dbReference type="KEGG" id="lck:HN018_24105"/>
<accession>A0A6M8HXM5</accession>
<dbReference type="SUPFAM" id="SSF52540">
    <property type="entry name" value="P-loop containing nucleoside triphosphate hydrolases"/>
    <property type="match status" value="1"/>
</dbReference>
<gene>
    <name evidence="4" type="ORF">HN018_24105</name>
</gene>
<reference evidence="4 5" key="1">
    <citation type="journal article" date="2014" name="World J. Microbiol. Biotechnol.">
        <title>Biodiversity and physiological characteristics of Antarctic and Arctic lichens-associated bacteria.</title>
        <authorList>
            <person name="Lee Y.M."/>
            <person name="Kim E.H."/>
            <person name="Lee H.K."/>
            <person name="Hong S.G."/>
        </authorList>
    </citation>
    <scope>NUCLEOTIDE SEQUENCE [LARGE SCALE GENOMIC DNA]</scope>
    <source>
        <strain evidence="4 5">PAMC 26569</strain>
        <plasmid evidence="4">unnamed2</plasmid>
    </source>
</reference>
<geneLocation type="plasmid" evidence="4 5">
    <name>unnamed2</name>
</geneLocation>
<feature type="domain" description="AAA" evidence="3">
    <location>
        <begin position="67"/>
        <end position="250"/>
    </location>
</feature>
<keyword evidence="5" id="KW-1185">Reference proteome</keyword>
<dbReference type="Gene3D" id="3.40.50.300">
    <property type="entry name" value="P-loop containing nucleotide triphosphate hydrolases"/>
    <property type="match status" value="1"/>
</dbReference>
<name>A0A6M8HXM5_9PROT</name>
<evidence type="ECO:0000313" key="4">
    <source>
        <dbReference type="EMBL" id="QKE93299.1"/>
    </source>
</evidence>
<dbReference type="FunFam" id="3.40.50.300:FF:000285">
    <property type="entry name" value="Sporulation initiation inhibitor Soj"/>
    <property type="match status" value="1"/>
</dbReference>
<dbReference type="Proteomes" id="UP000500767">
    <property type="component" value="Plasmid unnamed2"/>
</dbReference>
<evidence type="ECO:0000256" key="1">
    <source>
        <dbReference type="ARBA" id="ARBA00057242"/>
    </source>
</evidence>
<organism evidence="4 5">
    <name type="scientific">Lichenicola cladoniae</name>
    <dbReference type="NCBI Taxonomy" id="1484109"/>
    <lineage>
        <taxon>Bacteria</taxon>
        <taxon>Pseudomonadati</taxon>
        <taxon>Pseudomonadota</taxon>
        <taxon>Alphaproteobacteria</taxon>
        <taxon>Acetobacterales</taxon>
        <taxon>Acetobacteraceae</taxon>
        <taxon>Lichenicola</taxon>
    </lineage>
</organism>
<dbReference type="CDD" id="cd01983">
    <property type="entry name" value="SIMIBI"/>
    <property type="match status" value="1"/>
</dbReference>
<dbReference type="InterPro" id="IPR027417">
    <property type="entry name" value="P-loop_NTPase"/>
</dbReference>